<dbReference type="CDD" id="cd14659">
    <property type="entry name" value="Imelysin-like_IPPA"/>
    <property type="match status" value="1"/>
</dbReference>
<dbReference type="Pfam" id="PF09375">
    <property type="entry name" value="Peptidase_M75"/>
    <property type="match status" value="1"/>
</dbReference>
<dbReference type="EMBL" id="JAWCUA010000007">
    <property type="protein sequence ID" value="MDU0113268.1"/>
    <property type="molecule type" value="Genomic_DNA"/>
</dbReference>
<dbReference type="InterPro" id="IPR034984">
    <property type="entry name" value="Imelysin-like_IPPA"/>
</dbReference>
<protein>
    <submittedName>
        <fullName evidence="5">Imelysin family protein</fullName>
    </submittedName>
</protein>
<reference evidence="5 6" key="1">
    <citation type="submission" date="2023-10" db="EMBL/GenBank/DDBJ databases">
        <title>Psychrosphaera aquimaarina strain SW33 isolated from seawater.</title>
        <authorList>
            <person name="Bayburt H."/>
            <person name="Kim J.M."/>
            <person name="Choi B.J."/>
            <person name="Jeon C.O."/>
        </authorList>
    </citation>
    <scope>NUCLEOTIDE SEQUENCE [LARGE SCALE GENOMIC DNA]</scope>
    <source>
        <strain evidence="5 6">KCTC 52743</strain>
    </source>
</reference>
<evidence type="ECO:0000313" key="6">
    <source>
        <dbReference type="Proteomes" id="UP001257914"/>
    </source>
</evidence>
<name>A0ABU3R0S3_9GAMM</name>
<evidence type="ECO:0000256" key="2">
    <source>
        <dbReference type="ARBA" id="ARBA00022729"/>
    </source>
</evidence>
<dbReference type="Gene3D" id="1.20.1420.20">
    <property type="entry name" value="M75 peptidase, HXXE motif"/>
    <property type="match status" value="1"/>
</dbReference>
<accession>A0ABU3R0S3</accession>
<feature type="chain" id="PRO_5047533856" evidence="3">
    <location>
        <begin position="24"/>
        <end position="412"/>
    </location>
</feature>
<dbReference type="InterPro" id="IPR038352">
    <property type="entry name" value="Imelysin_sf"/>
</dbReference>
<sequence length="412" mass="45402">MLYIKNKLFVFALLFLFLLSACNQETSSSAGEGYNPDKDTNTQFNQLALITNLTDNVISPAYQTFLTQAERQTQLVQDYCQAEKNILDQTGEQQAVLTAIDAAQVQWRNTMAAWQQAELMLLGPLLEQDGLLRNNIYSWPIQNSCAVDYDVLYFQTGEVNGKPYDITQRTPSRKGLGALDYLLFNQDLNHSCDASFAPTGWSNLTDQNKRVARCNFATEVASDIQNNAEMLVQKWLALDGYANKLKQAGTTGNEFNTEHDAVNRISDALFYLDSSTKDGKLATPLGIFANECGSTACPQTVESKYSQNSLANILNNLIGFEKLLTGNGGLGFTDYLLDVGDDSTATEMANNVTNTINAINQVDSSLANELTNNPEQIEQIHNNVKNITDQLKTDFITSLALELPATSAGDND</sequence>
<evidence type="ECO:0000256" key="1">
    <source>
        <dbReference type="ARBA" id="ARBA00004196"/>
    </source>
</evidence>
<organism evidence="5 6">
    <name type="scientific">Psychrosphaera aquimarina</name>
    <dbReference type="NCBI Taxonomy" id="2044854"/>
    <lineage>
        <taxon>Bacteria</taxon>
        <taxon>Pseudomonadati</taxon>
        <taxon>Pseudomonadota</taxon>
        <taxon>Gammaproteobacteria</taxon>
        <taxon>Alteromonadales</taxon>
        <taxon>Pseudoalteromonadaceae</taxon>
        <taxon>Psychrosphaera</taxon>
    </lineage>
</organism>
<proteinExistence type="predicted"/>
<dbReference type="PROSITE" id="PS51257">
    <property type="entry name" value="PROKAR_LIPOPROTEIN"/>
    <property type="match status" value="1"/>
</dbReference>
<dbReference type="InterPro" id="IPR018976">
    <property type="entry name" value="Imelysin-like"/>
</dbReference>
<evidence type="ECO:0000256" key="3">
    <source>
        <dbReference type="SAM" id="SignalP"/>
    </source>
</evidence>
<feature type="domain" description="Imelysin-like" evidence="4">
    <location>
        <begin position="59"/>
        <end position="392"/>
    </location>
</feature>
<keyword evidence="6" id="KW-1185">Reference proteome</keyword>
<dbReference type="Proteomes" id="UP001257914">
    <property type="component" value="Unassembled WGS sequence"/>
</dbReference>
<evidence type="ECO:0000313" key="5">
    <source>
        <dbReference type="EMBL" id="MDU0113268.1"/>
    </source>
</evidence>
<feature type="signal peptide" evidence="3">
    <location>
        <begin position="1"/>
        <end position="23"/>
    </location>
</feature>
<dbReference type="RefSeq" id="WP_315946879.1">
    <property type="nucleotide sequence ID" value="NZ_JAWCUA010000007.1"/>
</dbReference>
<keyword evidence="2 3" id="KW-0732">Signal</keyword>
<evidence type="ECO:0000259" key="4">
    <source>
        <dbReference type="Pfam" id="PF09375"/>
    </source>
</evidence>
<comment type="subcellular location">
    <subcellularLocation>
        <location evidence="1">Cell envelope</location>
    </subcellularLocation>
</comment>
<gene>
    <name evidence="5" type="ORF">RT723_09730</name>
</gene>
<comment type="caution">
    <text evidence="5">The sequence shown here is derived from an EMBL/GenBank/DDBJ whole genome shotgun (WGS) entry which is preliminary data.</text>
</comment>